<reference evidence="2 3" key="1">
    <citation type="submission" date="2019-09" db="EMBL/GenBank/DDBJ databases">
        <title>A chromosome-level genome assembly of the Chinese tupelo Nyssa sinensis.</title>
        <authorList>
            <person name="Yang X."/>
            <person name="Kang M."/>
            <person name="Yang Y."/>
            <person name="Xiong H."/>
            <person name="Wang M."/>
            <person name="Zhang Z."/>
            <person name="Wang Z."/>
            <person name="Wu H."/>
            <person name="Ma T."/>
            <person name="Liu J."/>
            <person name="Xi Z."/>
        </authorList>
    </citation>
    <scope>NUCLEOTIDE SEQUENCE [LARGE SCALE GENOMIC DNA]</scope>
    <source>
        <strain evidence="2">J267</strain>
        <tissue evidence="2">Leaf</tissue>
    </source>
</reference>
<dbReference type="PANTHER" id="PTHR37615">
    <property type="entry name" value="NUCLEOPORIN NUP159-LIKE"/>
    <property type="match status" value="1"/>
</dbReference>
<name>A0A5J5B700_9ASTE</name>
<keyword evidence="3" id="KW-1185">Reference proteome</keyword>
<accession>A0A5J5B700</accession>
<feature type="compositionally biased region" description="Basic and acidic residues" evidence="1">
    <location>
        <begin position="44"/>
        <end position="80"/>
    </location>
</feature>
<proteinExistence type="predicted"/>
<gene>
    <name evidence="2" type="ORF">F0562_027240</name>
</gene>
<feature type="compositionally biased region" description="Basic and acidic residues" evidence="1">
    <location>
        <begin position="87"/>
        <end position="100"/>
    </location>
</feature>
<dbReference type="OrthoDB" id="1001967at2759"/>
<dbReference type="Proteomes" id="UP000325577">
    <property type="component" value="Linkage Group LG15"/>
</dbReference>
<protein>
    <submittedName>
        <fullName evidence="2">Uncharacterized protein</fullName>
    </submittedName>
</protein>
<evidence type="ECO:0000256" key="1">
    <source>
        <dbReference type="SAM" id="MobiDB-lite"/>
    </source>
</evidence>
<sequence length="144" mass="16602">MGKQNIVKKTKELSVAIAESSAIGEEPQQQQKQQTPRKRGRPRKIMEKTEIEAIKEEIEGESKKAKTIEEEEEQQQHQIKELITSSSKEDGVAEERELSKKQPPPRGRARQTLAKELLLCILDFDEWLCWVGLKILQKLKRGKD</sequence>
<dbReference type="EMBL" id="CM018038">
    <property type="protein sequence ID" value="KAA8537632.1"/>
    <property type="molecule type" value="Genomic_DNA"/>
</dbReference>
<organism evidence="2 3">
    <name type="scientific">Nyssa sinensis</name>
    <dbReference type="NCBI Taxonomy" id="561372"/>
    <lineage>
        <taxon>Eukaryota</taxon>
        <taxon>Viridiplantae</taxon>
        <taxon>Streptophyta</taxon>
        <taxon>Embryophyta</taxon>
        <taxon>Tracheophyta</taxon>
        <taxon>Spermatophyta</taxon>
        <taxon>Magnoliopsida</taxon>
        <taxon>eudicotyledons</taxon>
        <taxon>Gunneridae</taxon>
        <taxon>Pentapetalae</taxon>
        <taxon>asterids</taxon>
        <taxon>Cornales</taxon>
        <taxon>Nyssaceae</taxon>
        <taxon>Nyssa</taxon>
    </lineage>
</organism>
<evidence type="ECO:0000313" key="2">
    <source>
        <dbReference type="EMBL" id="KAA8537632.1"/>
    </source>
</evidence>
<dbReference type="PANTHER" id="PTHR37615:SF1">
    <property type="entry name" value="NUCLEOPORIN NUP159-LIKE"/>
    <property type="match status" value="1"/>
</dbReference>
<dbReference type="AlphaFoldDB" id="A0A5J5B700"/>
<feature type="region of interest" description="Disordered" evidence="1">
    <location>
        <begin position="18"/>
        <end position="109"/>
    </location>
</feature>
<evidence type="ECO:0000313" key="3">
    <source>
        <dbReference type="Proteomes" id="UP000325577"/>
    </source>
</evidence>